<evidence type="ECO:0000313" key="2">
    <source>
        <dbReference type="Proteomes" id="UP000583556"/>
    </source>
</evidence>
<dbReference type="Proteomes" id="UP000583556">
    <property type="component" value="Unassembled WGS sequence"/>
</dbReference>
<keyword evidence="2" id="KW-1185">Reference proteome</keyword>
<gene>
    <name evidence="1" type="ORF">HHL27_15875</name>
</gene>
<reference evidence="1 2" key="1">
    <citation type="submission" date="2020-04" db="EMBL/GenBank/DDBJ databases">
        <title>Novosphingobium sp. TW-4 isolated from soil.</title>
        <authorList>
            <person name="Dahal R.H."/>
            <person name="Chaudhary D.K."/>
        </authorList>
    </citation>
    <scope>NUCLEOTIDE SEQUENCE [LARGE SCALE GENOMIC DNA]</scope>
    <source>
        <strain evidence="1 2">TW-4</strain>
    </source>
</reference>
<protein>
    <submittedName>
        <fullName evidence="1">Uncharacterized protein</fullName>
    </submittedName>
</protein>
<accession>A0A7Y0GC17</accession>
<dbReference type="AlphaFoldDB" id="A0A7Y0GC17"/>
<sequence length="147" mass="16754">MNPPPRSGRGGARSGAGRKSTLTELARLWIGSECERVFREIAAKQAKIQHDDDLARTALPEFWAWINAKPVAEREAFLQSDDFREHQESIADERPLLKLTPVKRPYGLRARVIKQVATAASERYGVLVKNSLVNDCWEEWRTLQSRL</sequence>
<organism evidence="1 2">
    <name type="scientific">Novosphingobium olei</name>
    <dbReference type="NCBI Taxonomy" id="2728851"/>
    <lineage>
        <taxon>Bacteria</taxon>
        <taxon>Pseudomonadati</taxon>
        <taxon>Pseudomonadota</taxon>
        <taxon>Alphaproteobacteria</taxon>
        <taxon>Sphingomonadales</taxon>
        <taxon>Sphingomonadaceae</taxon>
        <taxon>Novosphingobium</taxon>
    </lineage>
</organism>
<proteinExistence type="predicted"/>
<dbReference type="RefSeq" id="WP_169494368.1">
    <property type="nucleotide sequence ID" value="NZ_JABBGM010000008.1"/>
</dbReference>
<name>A0A7Y0GC17_9SPHN</name>
<comment type="caution">
    <text evidence="1">The sequence shown here is derived from an EMBL/GenBank/DDBJ whole genome shotgun (WGS) entry which is preliminary data.</text>
</comment>
<dbReference type="EMBL" id="JABBGM010000008">
    <property type="protein sequence ID" value="NML95152.1"/>
    <property type="molecule type" value="Genomic_DNA"/>
</dbReference>
<evidence type="ECO:0000313" key="1">
    <source>
        <dbReference type="EMBL" id="NML95152.1"/>
    </source>
</evidence>